<keyword evidence="3 5" id="KW-1133">Transmembrane helix</keyword>
<accession>A0A1I7WHA7</accession>
<dbReference type="Gene3D" id="1.20.1250.20">
    <property type="entry name" value="MFS general substrate transporter like domains"/>
    <property type="match status" value="1"/>
</dbReference>
<dbReference type="GO" id="GO:0016020">
    <property type="term" value="C:membrane"/>
    <property type="evidence" value="ECO:0007669"/>
    <property type="project" value="UniProtKB-SubCell"/>
</dbReference>
<dbReference type="Proteomes" id="UP000095283">
    <property type="component" value="Unplaced"/>
</dbReference>
<dbReference type="WBParaSite" id="Hba_04341">
    <property type="protein sequence ID" value="Hba_04341"/>
    <property type="gene ID" value="Hba_04341"/>
</dbReference>
<feature type="transmembrane region" description="Helical" evidence="5">
    <location>
        <begin position="133"/>
        <end position="150"/>
    </location>
</feature>
<feature type="transmembrane region" description="Helical" evidence="5">
    <location>
        <begin position="218"/>
        <end position="237"/>
    </location>
</feature>
<comment type="subcellular location">
    <subcellularLocation>
        <location evidence="1">Membrane</location>
        <topology evidence="1">Multi-pass membrane protein</topology>
    </subcellularLocation>
</comment>
<evidence type="ECO:0000256" key="2">
    <source>
        <dbReference type="ARBA" id="ARBA00022692"/>
    </source>
</evidence>
<keyword evidence="6" id="KW-1185">Reference proteome</keyword>
<dbReference type="InterPro" id="IPR036259">
    <property type="entry name" value="MFS_trans_sf"/>
</dbReference>
<sequence length="257" mass="29514">MPLKRKRKKGRRNSTFMNVLGSLEPNWNCTRNDGTYVTVFAPTNDTSCRFLRRQCKSFKAEEKSVEFVSLVADFKLICDDADKVKWIQIIQSGGSVRRGRKRGKTREFKYIKSFQLIGSIIGGHMGDHLGRKTIFFSGQLLIIITSMMSIASRNWIAYASIQGVNCFLYGVIEVTSLTMMMEYTSNKYRVVLASAFQWPFAYMTIALIAFLTKNWQNFFVFLNLVSSPLTIGFMLFLESPRWLIAKNKMDKACDNCK</sequence>
<evidence type="ECO:0000256" key="5">
    <source>
        <dbReference type="SAM" id="Phobius"/>
    </source>
</evidence>
<evidence type="ECO:0000313" key="6">
    <source>
        <dbReference type="Proteomes" id="UP000095283"/>
    </source>
</evidence>
<dbReference type="Pfam" id="PF00083">
    <property type="entry name" value="Sugar_tr"/>
    <property type="match status" value="1"/>
</dbReference>
<keyword evidence="2 5" id="KW-0812">Transmembrane</keyword>
<protein>
    <submittedName>
        <fullName evidence="7">MFS domain-containing protein</fullName>
    </submittedName>
</protein>
<organism evidence="6 7">
    <name type="scientific">Heterorhabditis bacteriophora</name>
    <name type="common">Entomopathogenic nematode worm</name>
    <dbReference type="NCBI Taxonomy" id="37862"/>
    <lineage>
        <taxon>Eukaryota</taxon>
        <taxon>Metazoa</taxon>
        <taxon>Ecdysozoa</taxon>
        <taxon>Nematoda</taxon>
        <taxon>Chromadorea</taxon>
        <taxon>Rhabditida</taxon>
        <taxon>Rhabditina</taxon>
        <taxon>Rhabditomorpha</taxon>
        <taxon>Strongyloidea</taxon>
        <taxon>Heterorhabditidae</taxon>
        <taxon>Heterorhabditis</taxon>
    </lineage>
</organism>
<reference evidence="7" key="1">
    <citation type="submission" date="2016-11" db="UniProtKB">
        <authorList>
            <consortium name="WormBaseParasite"/>
        </authorList>
    </citation>
    <scope>IDENTIFICATION</scope>
</reference>
<keyword evidence="4 5" id="KW-0472">Membrane</keyword>
<proteinExistence type="predicted"/>
<dbReference type="InterPro" id="IPR005828">
    <property type="entry name" value="MFS_sugar_transport-like"/>
</dbReference>
<evidence type="ECO:0000256" key="1">
    <source>
        <dbReference type="ARBA" id="ARBA00004141"/>
    </source>
</evidence>
<evidence type="ECO:0000256" key="4">
    <source>
        <dbReference type="ARBA" id="ARBA00023136"/>
    </source>
</evidence>
<evidence type="ECO:0000256" key="3">
    <source>
        <dbReference type="ARBA" id="ARBA00022989"/>
    </source>
</evidence>
<feature type="transmembrane region" description="Helical" evidence="5">
    <location>
        <begin position="190"/>
        <end position="212"/>
    </location>
</feature>
<name>A0A1I7WHA7_HETBA</name>
<dbReference type="GO" id="GO:0022857">
    <property type="term" value="F:transmembrane transporter activity"/>
    <property type="evidence" value="ECO:0007669"/>
    <property type="project" value="InterPro"/>
</dbReference>
<dbReference type="PANTHER" id="PTHR24064">
    <property type="entry name" value="SOLUTE CARRIER FAMILY 22 MEMBER"/>
    <property type="match status" value="1"/>
</dbReference>
<feature type="transmembrane region" description="Helical" evidence="5">
    <location>
        <begin position="156"/>
        <end position="178"/>
    </location>
</feature>
<dbReference type="AlphaFoldDB" id="A0A1I7WHA7"/>
<evidence type="ECO:0000313" key="7">
    <source>
        <dbReference type="WBParaSite" id="Hba_04341"/>
    </source>
</evidence>
<dbReference type="SUPFAM" id="SSF103473">
    <property type="entry name" value="MFS general substrate transporter"/>
    <property type="match status" value="1"/>
</dbReference>